<dbReference type="Proteomes" id="UP000499080">
    <property type="component" value="Unassembled WGS sequence"/>
</dbReference>
<dbReference type="PANTHER" id="PTHR12197">
    <property type="entry name" value="HISTONE-LYSINE N-METHYLTRANSFERASE SMYD"/>
    <property type="match status" value="1"/>
</dbReference>
<dbReference type="AlphaFoldDB" id="A0A4Y2EBX9"/>
<evidence type="ECO:0000256" key="2">
    <source>
        <dbReference type="ARBA" id="ARBA00022771"/>
    </source>
</evidence>
<proteinExistence type="predicted"/>
<dbReference type="GO" id="GO:0008270">
    <property type="term" value="F:zinc ion binding"/>
    <property type="evidence" value="ECO:0007669"/>
    <property type="project" value="UniProtKB-KW"/>
</dbReference>
<protein>
    <recommendedName>
        <fullName evidence="5">MYND-type domain-containing protein</fullName>
    </recommendedName>
</protein>
<keyword evidence="3" id="KW-0862">Zinc</keyword>
<reference evidence="6 7" key="1">
    <citation type="journal article" date="2019" name="Sci. Rep.">
        <title>Orb-weaving spider Araneus ventricosus genome elucidates the spidroin gene catalogue.</title>
        <authorList>
            <person name="Kono N."/>
            <person name="Nakamura H."/>
            <person name="Ohtoshi R."/>
            <person name="Moran D.A.P."/>
            <person name="Shinohara A."/>
            <person name="Yoshida Y."/>
            <person name="Fujiwara M."/>
            <person name="Mori M."/>
            <person name="Tomita M."/>
            <person name="Arakawa K."/>
        </authorList>
    </citation>
    <scope>NUCLEOTIDE SEQUENCE [LARGE SCALE GENOMIC DNA]</scope>
</reference>
<dbReference type="Pfam" id="PF01753">
    <property type="entry name" value="zf-MYND"/>
    <property type="match status" value="1"/>
</dbReference>
<dbReference type="InterPro" id="IPR050869">
    <property type="entry name" value="H3K4_H4K5_MeTrfase"/>
</dbReference>
<accession>A0A4Y2EBX9</accession>
<feature type="domain" description="MYND-type" evidence="5">
    <location>
        <begin position="33"/>
        <end position="71"/>
    </location>
</feature>
<keyword evidence="1" id="KW-0479">Metal-binding</keyword>
<evidence type="ECO:0000259" key="5">
    <source>
        <dbReference type="PROSITE" id="PS50865"/>
    </source>
</evidence>
<dbReference type="PROSITE" id="PS50865">
    <property type="entry name" value="ZF_MYND_2"/>
    <property type="match status" value="1"/>
</dbReference>
<dbReference type="PROSITE" id="PS01360">
    <property type="entry name" value="ZF_MYND_1"/>
    <property type="match status" value="1"/>
</dbReference>
<keyword evidence="7" id="KW-1185">Reference proteome</keyword>
<evidence type="ECO:0000256" key="3">
    <source>
        <dbReference type="ARBA" id="ARBA00022833"/>
    </source>
</evidence>
<dbReference type="GO" id="GO:0005634">
    <property type="term" value="C:nucleus"/>
    <property type="evidence" value="ECO:0007669"/>
    <property type="project" value="TreeGrafter"/>
</dbReference>
<dbReference type="InterPro" id="IPR046341">
    <property type="entry name" value="SET_dom_sf"/>
</dbReference>
<gene>
    <name evidence="6" type="ORF">AVEN_272530_1</name>
</gene>
<organism evidence="6 7">
    <name type="scientific">Araneus ventricosus</name>
    <name type="common">Orbweaver spider</name>
    <name type="synonym">Epeira ventricosa</name>
    <dbReference type="NCBI Taxonomy" id="182803"/>
    <lineage>
        <taxon>Eukaryota</taxon>
        <taxon>Metazoa</taxon>
        <taxon>Ecdysozoa</taxon>
        <taxon>Arthropoda</taxon>
        <taxon>Chelicerata</taxon>
        <taxon>Arachnida</taxon>
        <taxon>Araneae</taxon>
        <taxon>Araneomorphae</taxon>
        <taxon>Entelegynae</taxon>
        <taxon>Araneoidea</taxon>
        <taxon>Araneidae</taxon>
        <taxon>Araneus</taxon>
    </lineage>
</organism>
<keyword evidence="2 4" id="KW-0863">Zinc-finger</keyword>
<evidence type="ECO:0000313" key="6">
    <source>
        <dbReference type="EMBL" id="GBM25528.1"/>
    </source>
</evidence>
<dbReference type="SUPFAM" id="SSF144232">
    <property type="entry name" value="HIT/MYND zinc finger-like"/>
    <property type="match status" value="1"/>
</dbReference>
<dbReference type="PANTHER" id="PTHR12197:SF251">
    <property type="entry name" value="EG:BACR7C10.4 PROTEIN"/>
    <property type="match status" value="1"/>
</dbReference>
<dbReference type="InterPro" id="IPR002893">
    <property type="entry name" value="Znf_MYND"/>
</dbReference>
<dbReference type="Gene3D" id="1.10.220.160">
    <property type="match status" value="1"/>
</dbReference>
<evidence type="ECO:0000313" key="7">
    <source>
        <dbReference type="Proteomes" id="UP000499080"/>
    </source>
</evidence>
<name>A0A4Y2EBX9_ARAVE</name>
<dbReference type="OrthoDB" id="6436370at2759"/>
<dbReference type="EMBL" id="BGPR01000540">
    <property type="protein sequence ID" value="GBM25528.1"/>
    <property type="molecule type" value="Genomic_DNA"/>
</dbReference>
<sequence length="166" mass="19423">MTTTSRRYEPGDLIYESKPYIRVIQRDLWETSCSWCLKQDVELKRCSRCKMVRYCGVTCQKAAWKDHKLECPFLPRYTAGPDHFFVQMLASLILKTKVMTPLKNFQLKRKPWFSNYLKVTEIALKSYLGEENVPNEETLLQLIGKVECNYYSFGEGKSNIWALSIG</sequence>
<evidence type="ECO:0000256" key="1">
    <source>
        <dbReference type="ARBA" id="ARBA00022723"/>
    </source>
</evidence>
<evidence type="ECO:0000256" key="4">
    <source>
        <dbReference type="PROSITE-ProRule" id="PRU00134"/>
    </source>
</evidence>
<comment type="caution">
    <text evidence="6">The sequence shown here is derived from an EMBL/GenBank/DDBJ whole genome shotgun (WGS) entry which is preliminary data.</text>
</comment>
<dbReference type="Gene3D" id="2.170.270.10">
    <property type="entry name" value="SET domain"/>
    <property type="match status" value="1"/>
</dbReference>
<dbReference type="Gene3D" id="6.10.140.2220">
    <property type="match status" value="1"/>
</dbReference>